<dbReference type="AlphaFoldDB" id="A0A9D4EJT9"/>
<evidence type="ECO:0000256" key="1">
    <source>
        <dbReference type="SAM" id="SignalP"/>
    </source>
</evidence>
<feature type="chain" id="PRO_5039710086" evidence="1">
    <location>
        <begin position="21"/>
        <end position="61"/>
    </location>
</feature>
<organism evidence="2 3">
    <name type="scientific">Dreissena polymorpha</name>
    <name type="common">Zebra mussel</name>
    <name type="synonym">Mytilus polymorpha</name>
    <dbReference type="NCBI Taxonomy" id="45954"/>
    <lineage>
        <taxon>Eukaryota</taxon>
        <taxon>Metazoa</taxon>
        <taxon>Spiralia</taxon>
        <taxon>Lophotrochozoa</taxon>
        <taxon>Mollusca</taxon>
        <taxon>Bivalvia</taxon>
        <taxon>Autobranchia</taxon>
        <taxon>Heteroconchia</taxon>
        <taxon>Euheterodonta</taxon>
        <taxon>Imparidentia</taxon>
        <taxon>Neoheterodontei</taxon>
        <taxon>Myida</taxon>
        <taxon>Dreissenoidea</taxon>
        <taxon>Dreissenidae</taxon>
        <taxon>Dreissena</taxon>
    </lineage>
</organism>
<proteinExistence type="predicted"/>
<dbReference type="EMBL" id="JAIWYP010000008">
    <property type="protein sequence ID" value="KAH3781617.1"/>
    <property type="molecule type" value="Genomic_DNA"/>
</dbReference>
<keyword evidence="1" id="KW-0732">Signal</keyword>
<sequence>MSSSLIALFVFIGHASHVVTQSGSDAKRLHQQLFVSDTYNKRIRPIDNQSSAIGTLLLSVC</sequence>
<comment type="caution">
    <text evidence="2">The sequence shown here is derived from an EMBL/GenBank/DDBJ whole genome shotgun (WGS) entry which is preliminary data.</text>
</comment>
<reference evidence="2" key="2">
    <citation type="submission" date="2020-11" db="EMBL/GenBank/DDBJ databases">
        <authorList>
            <person name="McCartney M.A."/>
            <person name="Auch B."/>
            <person name="Kono T."/>
            <person name="Mallez S."/>
            <person name="Becker A."/>
            <person name="Gohl D.M."/>
            <person name="Silverstein K.A.T."/>
            <person name="Koren S."/>
            <person name="Bechman K.B."/>
            <person name="Herman A."/>
            <person name="Abrahante J.E."/>
            <person name="Garbe J."/>
        </authorList>
    </citation>
    <scope>NUCLEOTIDE SEQUENCE</scope>
    <source>
        <strain evidence="2">Duluth1</strain>
        <tissue evidence="2">Whole animal</tissue>
    </source>
</reference>
<accession>A0A9D4EJT9</accession>
<name>A0A9D4EJT9_DREPO</name>
<evidence type="ECO:0000313" key="2">
    <source>
        <dbReference type="EMBL" id="KAH3781617.1"/>
    </source>
</evidence>
<evidence type="ECO:0000313" key="3">
    <source>
        <dbReference type="Proteomes" id="UP000828390"/>
    </source>
</evidence>
<reference evidence="2" key="1">
    <citation type="journal article" date="2019" name="bioRxiv">
        <title>The Genome of the Zebra Mussel, Dreissena polymorpha: A Resource for Invasive Species Research.</title>
        <authorList>
            <person name="McCartney M.A."/>
            <person name="Auch B."/>
            <person name="Kono T."/>
            <person name="Mallez S."/>
            <person name="Zhang Y."/>
            <person name="Obille A."/>
            <person name="Becker A."/>
            <person name="Abrahante J.E."/>
            <person name="Garbe J."/>
            <person name="Badalamenti J.P."/>
            <person name="Herman A."/>
            <person name="Mangelson H."/>
            <person name="Liachko I."/>
            <person name="Sullivan S."/>
            <person name="Sone E.D."/>
            <person name="Koren S."/>
            <person name="Silverstein K.A.T."/>
            <person name="Beckman K.B."/>
            <person name="Gohl D.M."/>
        </authorList>
    </citation>
    <scope>NUCLEOTIDE SEQUENCE</scope>
    <source>
        <strain evidence="2">Duluth1</strain>
        <tissue evidence="2">Whole animal</tissue>
    </source>
</reference>
<gene>
    <name evidence="2" type="ORF">DPMN_159517</name>
</gene>
<feature type="signal peptide" evidence="1">
    <location>
        <begin position="1"/>
        <end position="20"/>
    </location>
</feature>
<keyword evidence="3" id="KW-1185">Reference proteome</keyword>
<protein>
    <submittedName>
        <fullName evidence="2">Uncharacterized protein</fullName>
    </submittedName>
</protein>
<dbReference type="Proteomes" id="UP000828390">
    <property type="component" value="Unassembled WGS sequence"/>
</dbReference>